<reference evidence="9" key="1">
    <citation type="submission" date="2018-06" db="EMBL/GenBank/DDBJ databases">
        <authorList>
            <person name="Feng T."/>
            <person name="Jeon C.O."/>
        </authorList>
    </citation>
    <scope>NUCLEOTIDE SEQUENCE [LARGE SCALE GENOMIC DNA]</scope>
    <source>
        <strain evidence="9">S23</strain>
    </source>
</reference>
<evidence type="ECO:0000256" key="2">
    <source>
        <dbReference type="ARBA" id="ARBA00011255"/>
    </source>
</evidence>
<comment type="similarity">
    <text evidence="1 5">Belongs to the FliD family.</text>
</comment>
<keyword evidence="8" id="KW-0282">Flagellum</keyword>
<keyword evidence="8" id="KW-0966">Cell projection</keyword>
<evidence type="ECO:0000256" key="1">
    <source>
        <dbReference type="ARBA" id="ARBA00009764"/>
    </source>
</evidence>
<dbReference type="InterPro" id="IPR003481">
    <property type="entry name" value="FliD_N"/>
</dbReference>
<dbReference type="Pfam" id="PF02465">
    <property type="entry name" value="FliD_N"/>
    <property type="match status" value="1"/>
</dbReference>
<evidence type="ECO:0000259" key="7">
    <source>
        <dbReference type="Pfam" id="PF07195"/>
    </source>
</evidence>
<evidence type="ECO:0000256" key="5">
    <source>
        <dbReference type="RuleBase" id="RU362066"/>
    </source>
</evidence>
<evidence type="ECO:0000313" key="9">
    <source>
        <dbReference type="Proteomes" id="UP000255165"/>
    </source>
</evidence>
<sequence>MATISNLGVGSGLELGSLLDQLTTAEQAPLTVLKQQQSSYQTKLSAYGQLQSMLAAFQGTANQLSKPSFFNAATATSSNTNVMTATGSNTAAAGNYAVNITALAQAQSLVGTGQVKQDAAIGTGTIHIDFGAITGGTLDTNTASPTYGKYSGAGYTANAGSTGFDIKIDSSNNTLQGVRDAINKANAGVTASIINDGSGAPYRLVLNSNNTGATNSMRISVTSSDGTSALSDLVANDPAGTQNMQQTVTAQNAALTVNNIAVQSASNQVSGAVQGVTLSLAQTGTSNIVVQRDTTSIQNGVQAFVTAYNNLQKAASSLSAYDPSTQTASPLTGDGVLRVIQNQIRGVLNTPQPGSGATAITTLTQVGVTFQLDGTLALDSTKLTKALNDNPAGVTALFGNDDGTSGYGNQLSTTITALTSSKGALTAATDGINRSLKDLSDQYSATQDRIDATVANYRTQFTQLDVIMSQMKNTSTYLTQQFNAMNNSSGK</sequence>
<keyword evidence="9" id="KW-1185">Reference proteome</keyword>
<comment type="caution">
    <text evidence="8">The sequence shown here is derived from an EMBL/GenBank/DDBJ whole genome shotgun (WGS) entry which is preliminary data.</text>
</comment>
<accession>A0A370NN26</accession>
<comment type="function">
    <text evidence="5">Required for morphogenesis and for the elongation of the flagellar filament by facilitating polymerization of the flagellin monomers at the tip of growing filament. Forms a capping structure, which prevents flagellin subunits (transported through the central channel of the flagellum) from leaking out without polymerization at the distal end.</text>
</comment>
<dbReference type="AlphaFoldDB" id="A0A370NN26"/>
<gene>
    <name evidence="8" type="ORF">DN412_28065</name>
</gene>
<dbReference type="InterPro" id="IPR010809">
    <property type="entry name" value="FliD_C"/>
</dbReference>
<dbReference type="GO" id="GO:0007155">
    <property type="term" value="P:cell adhesion"/>
    <property type="evidence" value="ECO:0007669"/>
    <property type="project" value="InterPro"/>
</dbReference>
<keyword evidence="3" id="KW-0175">Coiled coil</keyword>
<dbReference type="RefSeq" id="WP_115214565.1">
    <property type="nucleotide sequence ID" value="NZ_QKWJ01000049.1"/>
</dbReference>
<keyword evidence="4 5" id="KW-0975">Bacterial flagellum</keyword>
<dbReference type="EMBL" id="QKWJ01000049">
    <property type="protein sequence ID" value="RDK07017.1"/>
    <property type="molecule type" value="Genomic_DNA"/>
</dbReference>
<organism evidence="8 9">
    <name type="scientific">Cupriavidus lacunae</name>
    <dbReference type="NCBI Taxonomy" id="2666307"/>
    <lineage>
        <taxon>Bacteria</taxon>
        <taxon>Pseudomonadati</taxon>
        <taxon>Pseudomonadota</taxon>
        <taxon>Betaproteobacteria</taxon>
        <taxon>Burkholderiales</taxon>
        <taxon>Burkholderiaceae</taxon>
        <taxon>Cupriavidus</taxon>
    </lineage>
</organism>
<comment type="subunit">
    <text evidence="2 5">Homopentamer.</text>
</comment>
<dbReference type="NCBIfam" id="NF005955">
    <property type="entry name" value="PRK08032.1"/>
    <property type="match status" value="1"/>
</dbReference>
<evidence type="ECO:0000313" key="8">
    <source>
        <dbReference type="EMBL" id="RDK07017.1"/>
    </source>
</evidence>
<comment type="subcellular location">
    <subcellularLocation>
        <location evidence="5">Secreted</location>
    </subcellularLocation>
    <subcellularLocation>
        <location evidence="5">Bacterial flagellum</location>
    </subcellularLocation>
</comment>
<feature type="domain" description="Flagellar hook-associated protein 2 N-terminal" evidence="6">
    <location>
        <begin position="11"/>
        <end position="107"/>
    </location>
</feature>
<dbReference type="GO" id="GO:0009424">
    <property type="term" value="C:bacterial-type flagellum hook"/>
    <property type="evidence" value="ECO:0007669"/>
    <property type="project" value="UniProtKB-UniRule"/>
</dbReference>
<dbReference type="PANTHER" id="PTHR30288">
    <property type="entry name" value="FLAGELLAR CAP/ASSEMBLY PROTEIN FLID"/>
    <property type="match status" value="1"/>
</dbReference>
<dbReference type="Proteomes" id="UP000255165">
    <property type="component" value="Unassembled WGS sequence"/>
</dbReference>
<dbReference type="InterPro" id="IPR040026">
    <property type="entry name" value="FliD"/>
</dbReference>
<keyword evidence="5" id="KW-0964">Secreted</keyword>
<evidence type="ECO:0000259" key="6">
    <source>
        <dbReference type="Pfam" id="PF02465"/>
    </source>
</evidence>
<dbReference type="GO" id="GO:0009421">
    <property type="term" value="C:bacterial-type flagellum filament cap"/>
    <property type="evidence" value="ECO:0007669"/>
    <property type="project" value="InterPro"/>
</dbReference>
<dbReference type="PANTHER" id="PTHR30288:SF0">
    <property type="entry name" value="FLAGELLAR HOOK-ASSOCIATED PROTEIN 2"/>
    <property type="match status" value="1"/>
</dbReference>
<feature type="domain" description="Flagellar hook-associated protein 2 C-terminal" evidence="7">
    <location>
        <begin position="250"/>
        <end position="473"/>
    </location>
</feature>
<dbReference type="Pfam" id="PF07195">
    <property type="entry name" value="FliD_C"/>
    <property type="match status" value="1"/>
</dbReference>
<protein>
    <recommendedName>
        <fullName evidence="5">Flagellar hook-associated protein 2</fullName>
        <shortName evidence="5">HAP2</shortName>
    </recommendedName>
    <alternativeName>
        <fullName evidence="5">Flagellar cap protein</fullName>
    </alternativeName>
</protein>
<evidence type="ECO:0000256" key="3">
    <source>
        <dbReference type="ARBA" id="ARBA00023054"/>
    </source>
</evidence>
<dbReference type="GO" id="GO:0005576">
    <property type="term" value="C:extracellular region"/>
    <property type="evidence" value="ECO:0007669"/>
    <property type="project" value="UniProtKB-SubCell"/>
</dbReference>
<name>A0A370NN26_9BURK</name>
<evidence type="ECO:0000256" key="4">
    <source>
        <dbReference type="ARBA" id="ARBA00023143"/>
    </source>
</evidence>
<dbReference type="GO" id="GO:0071973">
    <property type="term" value="P:bacterial-type flagellum-dependent cell motility"/>
    <property type="evidence" value="ECO:0007669"/>
    <property type="project" value="TreeGrafter"/>
</dbReference>
<proteinExistence type="inferred from homology"/>
<keyword evidence="8" id="KW-0969">Cilium</keyword>